<dbReference type="PANTHER" id="PTHR21314">
    <property type="entry name" value="QUEUOSINE 5'-PHOSPHATE N-GLYCOSYLASE_HYDROLASE-RELATED"/>
    <property type="match status" value="1"/>
</dbReference>
<dbReference type="EC" id="3.2.2.-" evidence="6"/>
<keyword evidence="8" id="KW-1185">Reference proteome</keyword>
<accession>A0AAD3HSF4</accession>
<comment type="caution">
    <text evidence="7">The sequence shown here is derived from an EMBL/GenBank/DDBJ whole genome shotgun (WGS) entry which is preliminary data.</text>
</comment>
<evidence type="ECO:0000313" key="8">
    <source>
        <dbReference type="Proteomes" id="UP001054857"/>
    </source>
</evidence>
<comment type="similarity">
    <text evidence="2 6">Belongs to the QNG1 protein family.</text>
</comment>
<dbReference type="PANTHER" id="PTHR21314:SF0">
    <property type="entry name" value="QUEUOSINE 5'-PHOSPHATE N-GLYCOSYLASE_HYDROLASE"/>
    <property type="match status" value="1"/>
</dbReference>
<comment type="catalytic activity">
    <reaction evidence="5 6">
        <text>queuosine 5'-phosphate + H2O = queuine + D-ribose 5-phosphate</text>
        <dbReference type="Rhea" id="RHEA:75387"/>
        <dbReference type="ChEBI" id="CHEBI:15377"/>
        <dbReference type="ChEBI" id="CHEBI:17433"/>
        <dbReference type="ChEBI" id="CHEBI:78346"/>
        <dbReference type="ChEBI" id="CHEBI:194371"/>
    </reaction>
    <physiologicalReaction direction="left-to-right" evidence="5 6">
        <dbReference type="Rhea" id="RHEA:75388"/>
    </physiologicalReaction>
</comment>
<feature type="non-terminal residue" evidence="7">
    <location>
        <position position="131"/>
    </location>
</feature>
<organism evidence="7 8">
    <name type="scientific">Astrephomene gubernaculifera</name>
    <dbReference type="NCBI Taxonomy" id="47775"/>
    <lineage>
        <taxon>Eukaryota</taxon>
        <taxon>Viridiplantae</taxon>
        <taxon>Chlorophyta</taxon>
        <taxon>core chlorophytes</taxon>
        <taxon>Chlorophyceae</taxon>
        <taxon>CS clade</taxon>
        <taxon>Chlamydomonadales</taxon>
        <taxon>Astrephomenaceae</taxon>
        <taxon>Astrephomene</taxon>
    </lineage>
</organism>
<feature type="non-terminal residue" evidence="7">
    <location>
        <position position="1"/>
    </location>
</feature>
<dbReference type="GO" id="GO:0006400">
    <property type="term" value="P:tRNA modification"/>
    <property type="evidence" value="ECO:0007669"/>
    <property type="project" value="TreeGrafter"/>
</dbReference>
<evidence type="ECO:0000256" key="1">
    <source>
        <dbReference type="ARBA" id="ARBA00022801"/>
    </source>
</evidence>
<dbReference type="InterPro" id="IPR019438">
    <property type="entry name" value="Q_salvage"/>
</dbReference>
<evidence type="ECO:0000256" key="3">
    <source>
        <dbReference type="ARBA" id="ARBA00035306"/>
    </source>
</evidence>
<evidence type="ECO:0000256" key="5">
    <source>
        <dbReference type="ARBA" id="ARBA00048204"/>
    </source>
</evidence>
<proteinExistence type="inferred from homology"/>
<comment type="function">
    <text evidence="6">Catalyzes the hydrolysis of queuosine 5'-phosphate, releasing the nucleobase queuine (q). Is required for salvage of queuine from exogenous queuosine (Q) that is imported and then converted to queuosine 5'-phosphate intracellularly.</text>
</comment>
<dbReference type="Pfam" id="PF10343">
    <property type="entry name" value="Q_salvage"/>
    <property type="match status" value="1"/>
</dbReference>
<dbReference type="Proteomes" id="UP001054857">
    <property type="component" value="Unassembled WGS sequence"/>
</dbReference>
<gene>
    <name evidence="7" type="ORF">Agub_g14627</name>
</gene>
<dbReference type="EMBL" id="BMAR01000058">
    <property type="protein sequence ID" value="GFR52114.1"/>
    <property type="molecule type" value="Genomic_DNA"/>
</dbReference>
<evidence type="ECO:0000256" key="4">
    <source>
        <dbReference type="ARBA" id="ARBA00035393"/>
    </source>
</evidence>
<reference evidence="7 8" key="1">
    <citation type="journal article" date="2021" name="Sci. Rep.">
        <title>Genome sequencing of the multicellular alga Astrephomene provides insights into convergent evolution of germ-soma differentiation.</title>
        <authorList>
            <person name="Yamashita S."/>
            <person name="Yamamoto K."/>
            <person name="Matsuzaki R."/>
            <person name="Suzuki S."/>
            <person name="Yamaguchi H."/>
            <person name="Hirooka S."/>
            <person name="Minakuchi Y."/>
            <person name="Miyagishima S."/>
            <person name="Kawachi M."/>
            <person name="Toyoda A."/>
            <person name="Nozaki H."/>
        </authorList>
    </citation>
    <scope>NUCLEOTIDE SEQUENCE [LARGE SCALE GENOMIC DNA]</scope>
    <source>
        <strain evidence="7 8">NIES-4017</strain>
    </source>
</reference>
<evidence type="ECO:0000256" key="6">
    <source>
        <dbReference type="RuleBase" id="RU365002"/>
    </source>
</evidence>
<sequence>RKAGRTSASAFVEELVDSLPAFRDAVLYDGRTLTLHRKAQNLAADLATLYGSRDERFAFPDVDQLAADSGPTTIAVLRAKGVLRLSGELAAAVDGGEELPAGPHERALRAAAVTACDRIVAAARKAESQAE</sequence>
<evidence type="ECO:0000313" key="7">
    <source>
        <dbReference type="EMBL" id="GFR52114.1"/>
    </source>
</evidence>
<name>A0AAD3HSF4_9CHLO</name>
<evidence type="ECO:0000256" key="2">
    <source>
        <dbReference type="ARBA" id="ARBA00035119"/>
    </source>
</evidence>
<dbReference type="AlphaFoldDB" id="A0AAD3HSF4"/>
<keyword evidence="1 6" id="KW-0378">Hydrolase</keyword>
<protein>
    <recommendedName>
        <fullName evidence="3 6">Queuosine 5'-phosphate N-glycosylase/hydrolase</fullName>
        <ecNumber evidence="6">3.2.2.-</ecNumber>
    </recommendedName>
    <alternativeName>
        <fullName evidence="4 6">Queuosine-nucleotide N-glycosylase/hydrolase</fullName>
    </alternativeName>
</protein>
<dbReference type="GO" id="GO:0016787">
    <property type="term" value="F:hydrolase activity"/>
    <property type="evidence" value="ECO:0007669"/>
    <property type="project" value="UniProtKB-KW"/>
</dbReference>